<evidence type="ECO:0000256" key="1">
    <source>
        <dbReference type="ARBA" id="ARBA00022723"/>
    </source>
</evidence>
<dbReference type="EMBL" id="MCFE01000658">
    <property type="protein sequence ID" value="ORX82847.1"/>
    <property type="molecule type" value="Genomic_DNA"/>
</dbReference>
<dbReference type="PANTHER" id="PTHR46347:SF1">
    <property type="entry name" value="RING_FYVE_PHD ZINC FINGER SUPERFAMILY PROTEIN"/>
    <property type="match status" value="1"/>
</dbReference>
<feature type="transmembrane region" description="Helical" evidence="5">
    <location>
        <begin position="346"/>
        <end position="367"/>
    </location>
</feature>
<evidence type="ECO:0000256" key="3">
    <source>
        <dbReference type="ARBA" id="ARBA00022833"/>
    </source>
</evidence>
<evidence type="ECO:0000256" key="5">
    <source>
        <dbReference type="SAM" id="Phobius"/>
    </source>
</evidence>
<evidence type="ECO:0000313" key="7">
    <source>
        <dbReference type="EMBL" id="ORX82847.1"/>
    </source>
</evidence>
<keyword evidence="5" id="KW-1133">Transmembrane helix</keyword>
<keyword evidence="1" id="KW-0479">Metal-binding</keyword>
<dbReference type="AlphaFoldDB" id="A0A1Y1XAV1"/>
<evidence type="ECO:0000259" key="6">
    <source>
        <dbReference type="PROSITE" id="PS51292"/>
    </source>
</evidence>
<dbReference type="InParanoid" id="A0A1Y1XAV1"/>
<feature type="compositionally biased region" description="Acidic residues" evidence="4">
    <location>
        <begin position="100"/>
        <end position="110"/>
    </location>
</feature>
<gene>
    <name evidence="7" type="ORF">K493DRAFT_320371</name>
</gene>
<dbReference type="GO" id="GO:0008270">
    <property type="term" value="F:zinc ion binding"/>
    <property type="evidence" value="ECO:0007669"/>
    <property type="project" value="UniProtKB-KW"/>
</dbReference>
<keyword evidence="2" id="KW-0863">Zinc-finger</keyword>
<dbReference type="Pfam" id="PF12906">
    <property type="entry name" value="RINGv"/>
    <property type="match status" value="1"/>
</dbReference>
<feature type="transmembrane region" description="Helical" evidence="5">
    <location>
        <begin position="300"/>
        <end position="326"/>
    </location>
</feature>
<protein>
    <recommendedName>
        <fullName evidence="6">RING-CH-type domain-containing protein</fullName>
    </recommendedName>
</protein>
<dbReference type="PROSITE" id="PS51292">
    <property type="entry name" value="ZF_RING_CH"/>
    <property type="match status" value="1"/>
</dbReference>
<accession>A0A1Y1XAV1</accession>
<keyword evidence="5" id="KW-0472">Membrane</keyword>
<dbReference type="InterPro" id="IPR013083">
    <property type="entry name" value="Znf_RING/FYVE/PHD"/>
</dbReference>
<dbReference type="CDD" id="cd16495">
    <property type="entry name" value="RING_CH-C4HC3_MARCH"/>
    <property type="match status" value="1"/>
</dbReference>
<dbReference type="SUPFAM" id="SSF57850">
    <property type="entry name" value="RING/U-box"/>
    <property type="match status" value="1"/>
</dbReference>
<dbReference type="Proteomes" id="UP000193498">
    <property type="component" value="Unassembled WGS sequence"/>
</dbReference>
<organism evidence="7 8">
    <name type="scientific">Basidiobolus meristosporus CBS 931.73</name>
    <dbReference type="NCBI Taxonomy" id="1314790"/>
    <lineage>
        <taxon>Eukaryota</taxon>
        <taxon>Fungi</taxon>
        <taxon>Fungi incertae sedis</taxon>
        <taxon>Zoopagomycota</taxon>
        <taxon>Entomophthoromycotina</taxon>
        <taxon>Basidiobolomycetes</taxon>
        <taxon>Basidiobolales</taxon>
        <taxon>Basidiobolaceae</taxon>
        <taxon>Basidiobolus</taxon>
    </lineage>
</organism>
<feature type="compositionally biased region" description="Basic and acidic residues" evidence="4">
    <location>
        <begin position="142"/>
        <end position="154"/>
    </location>
</feature>
<comment type="caution">
    <text evidence="7">The sequence shown here is derived from an EMBL/GenBank/DDBJ whole genome shotgun (WGS) entry which is preliminary data.</text>
</comment>
<feature type="region of interest" description="Disordered" evidence="4">
    <location>
        <begin position="1"/>
        <end position="154"/>
    </location>
</feature>
<feature type="transmembrane region" description="Helical" evidence="5">
    <location>
        <begin position="236"/>
        <end position="257"/>
    </location>
</feature>
<dbReference type="OrthoDB" id="264354at2759"/>
<proteinExistence type="predicted"/>
<sequence>FNPVPITATLNKEQQEKEKQEDPDLNSDKVDSNKDTPSEVSPEAAPAKCEESNEYEYNQLGSDEESKPKDEKTTREGPKALQDAEELYSEHDLQTPVSSDAEDFFEDSVEESQPLLTSEEKDNDARLETAKNERESSDDEIKDEKAQDDCTKEKVASEGEEKQCRICYGGLEEEPSFGKLISPCKCKGTMKYVHLECLNSWRLASGGGKSFFECDSCHYKYNFQRTAMAKVATNPFVLTLFSLLVFVFIIFLAGFPVKIALQHSDMEEFEVWDEFDDNLITIMDLGPFLALTNIDLFHMLLGLVLVGIIGFLHFLVSTLAFGGPIPIIGFGYRNGGFRGNRGDDRFGGGILLVLVAIGIVKAFWTVYKIVRSVSRRSLEAVGAAILEVHE</sequence>
<keyword evidence="8" id="KW-1185">Reference proteome</keyword>
<evidence type="ECO:0000313" key="8">
    <source>
        <dbReference type="Proteomes" id="UP000193498"/>
    </source>
</evidence>
<dbReference type="STRING" id="1314790.A0A1Y1XAV1"/>
<keyword evidence="3" id="KW-0862">Zinc</keyword>
<feature type="compositionally biased region" description="Basic and acidic residues" evidence="4">
    <location>
        <begin position="13"/>
        <end position="37"/>
    </location>
</feature>
<dbReference type="Gene3D" id="3.30.40.10">
    <property type="entry name" value="Zinc/RING finger domain, C3HC4 (zinc finger)"/>
    <property type="match status" value="1"/>
</dbReference>
<dbReference type="PANTHER" id="PTHR46347">
    <property type="entry name" value="RING/FYVE/PHD ZINC FINGER SUPERFAMILY PROTEIN"/>
    <property type="match status" value="1"/>
</dbReference>
<reference evidence="7 8" key="1">
    <citation type="submission" date="2016-07" db="EMBL/GenBank/DDBJ databases">
        <title>Pervasive Adenine N6-methylation of Active Genes in Fungi.</title>
        <authorList>
            <consortium name="DOE Joint Genome Institute"/>
            <person name="Mondo S.J."/>
            <person name="Dannebaum R.O."/>
            <person name="Kuo R.C."/>
            <person name="Labutti K."/>
            <person name="Haridas S."/>
            <person name="Kuo A."/>
            <person name="Salamov A."/>
            <person name="Ahrendt S.R."/>
            <person name="Lipzen A."/>
            <person name="Sullivan W."/>
            <person name="Andreopoulos W.B."/>
            <person name="Clum A."/>
            <person name="Lindquist E."/>
            <person name="Daum C."/>
            <person name="Ramamoorthy G.K."/>
            <person name="Gryganskyi A."/>
            <person name="Culley D."/>
            <person name="Magnuson J.K."/>
            <person name="James T.Y."/>
            <person name="O'Malley M.A."/>
            <person name="Stajich J.E."/>
            <person name="Spatafora J.W."/>
            <person name="Visel A."/>
            <person name="Grigoriev I.V."/>
        </authorList>
    </citation>
    <scope>NUCLEOTIDE SEQUENCE [LARGE SCALE GENOMIC DNA]</scope>
    <source>
        <strain evidence="7 8">CBS 931.73</strain>
    </source>
</reference>
<name>A0A1Y1XAV1_9FUNG</name>
<feature type="compositionally biased region" description="Basic and acidic residues" evidence="4">
    <location>
        <begin position="118"/>
        <end position="135"/>
    </location>
</feature>
<dbReference type="InterPro" id="IPR011016">
    <property type="entry name" value="Znf_RING-CH"/>
</dbReference>
<feature type="domain" description="RING-CH-type" evidence="6">
    <location>
        <begin position="156"/>
        <end position="224"/>
    </location>
</feature>
<evidence type="ECO:0000256" key="2">
    <source>
        <dbReference type="ARBA" id="ARBA00022771"/>
    </source>
</evidence>
<evidence type="ECO:0000256" key="4">
    <source>
        <dbReference type="SAM" id="MobiDB-lite"/>
    </source>
</evidence>
<keyword evidence="5" id="KW-0812">Transmembrane</keyword>
<dbReference type="SMART" id="SM00744">
    <property type="entry name" value="RINGv"/>
    <property type="match status" value="1"/>
</dbReference>
<feature type="compositionally biased region" description="Basic and acidic residues" evidence="4">
    <location>
        <begin position="64"/>
        <end position="78"/>
    </location>
</feature>
<feature type="non-terminal residue" evidence="7">
    <location>
        <position position="1"/>
    </location>
</feature>